<organism evidence="4 5">
    <name type="scientific">Paenactinomyces guangxiensis</name>
    <dbReference type="NCBI Taxonomy" id="1490290"/>
    <lineage>
        <taxon>Bacteria</taxon>
        <taxon>Bacillati</taxon>
        <taxon>Bacillota</taxon>
        <taxon>Bacilli</taxon>
        <taxon>Bacillales</taxon>
        <taxon>Thermoactinomycetaceae</taxon>
        <taxon>Paenactinomyces</taxon>
    </lineage>
</organism>
<evidence type="ECO:0000256" key="1">
    <source>
        <dbReference type="ARBA" id="ARBA00022679"/>
    </source>
</evidence>
<comment type="caution">
    <text evidence="4">The sequence shown here is derived from an EMBL/GenBank/DDBJ whole genome shotgun (WGS) entry which is preliminary data.</text>
</comment>
<reference evidence="4 5" key="1">
    <citation type="submission" date="2020-07" db="EMBL/GenBank/DDBJ databases">
        <authorList>
            <person name="Feng H."/>
        </authorList>
    </citation>
    <scope>NUCLEOTIDE SEQUENCE [LARGE SCALE GENOMIC DNA]</scope>
    <source>
        <strain evidence="5">s-10</strain>
    </source>
</reference>
<dbReference type="RefSeq" id="WP_181750001.1">
    <property type="nucleotide sequence ID" value="NZ_JACEIQ010000001.1"/>
</dbReference>
<dbReference type="SUPFAM" id="SSF55729">
    <property type="entry name" value="Acyl-CoA N-acyltransferases (Nat)"/>
    <property type="match status" value="1"/>
</dbReference>
<dbReference type="PROSITE" id="PS51186">
    <property type="entry name" value="GNAT"/>
    <property type="match status" value="1"/>
</dbReference>
<evidence type="ECO:0000256" key="2">
    <source>
        <dbReference type="ARBA" id="ARBA00023315"/>
    </source>
</evidence>
<dbReference type="PANTHER" id="PTHR43877:SF1">
    <property type="entry name" value="ACETYLTRANSFERASE"/>
    <property type="match status" value="1"/>
</dbReference>
<proteinExistence type="predicted"/>
<dbReference type="AlphaFoldDB" id="A0A7W1WN15"/>
<evidence type="ECO:0000259" key="3">
    <source>
        <dbReference type="PROSITE" id="PS51186"/>
    </source>
</evidence>
<dbReference type="InterPro" id="IPR016181">
    <property type="entry name" value="Acyl_CoA_acyltransferase"/>
</dbReference>
<name>A0A7W1WN15_9BACL</name>
<dbReference type="InterPro" id="IPR050832">
    <property type="entry name" value="Bact_Acetyltransf"/>
</dbReference>
<evidence type="ECO:0000313" key="4">
    <source>
        <dbReference type="EMBL" id="MBA4492763.1"/>
    </source>
</evidence>
<dbReference type="Proteomes" id="UP000535491">
    <property type="component" value="Unassembled WGS sequence"/>
</dbReference>
<dbReference type="InterPro" id="IPR000182">
    <property type="entry name" value="GNAT_dom"/>
</dbReference>
<gene>
    <name evidence="4" type="ORF">H1191_00355</name>
</gene>
<sequence>MVIRKARLCDAAGIASVHVNSWRTSYRGILCDEVLDNLDLRERVELWNRILAEDALCYVAENKEGTIVGFASGGQERTGDFPGHGELYAIYLLEGYQRQGAGKKLLTAVMKELQRQGLSSVLVWVLEDNPSRHFYEALGGTLVASQPITIGKQTLTEAAYGWEDFFAPAKLK</sequence>
<feature type="domain" description="N-acetyltransferase" evidence="3">
    <location>
        <begin position="1"/>
        <end position="167"/>
    </location>
</feature>
<accession>A0A7W1WN15</accession>
<dbReference type="PANTHER" id="PTHR43877">
    <property type="entry name" value="AMINOALKYLPHOSPHONATE N-ACETYLTRANSFERASE-RELATED-RELATED"/>
    <property type="match status" value="1"/>
</dbReference>
<dbReference type="EMBL" id="JACEIQ010000001">
    <property type="protein sequence ID" value="MBA4492763.1"/>
    <property type="molecule type" value="Genomic_DNA"/>
</dbReference>
<protein>
    <submittedName>
        <fullName evidence="4">GNAT family N-acetyltransferase</fullName>
    </submittedName>
</protein>
<dbReference type="Gene3D" id="3.40.630.30">
    <property type="match status" value="1"/>
</dbReference>
<evidence type="ECO:0000313" key="5">
    <source>
        <dbReference type="Proteomes" id="UP000535491"/>
    </source>
</evidence>
<dbReference type="GO" id="GO:0016747">
    <property type="term" value="F:acyltransferase activity, transferring groups other than amino-acyl groups"/>
    <property type="evidence" value="ECO:0007669"/>
    <property type="project" value="InterPro"/>
</dbReference>
<keyword evidence="1 4" id="KW-0808">Transferase</keyword>
<dbReference type="Pfam" id="PF00583">
    <property type="entry name" value="Acetyltransf_1"/>
    <property type="match status" value="1"/>
</dbReference>
<keyword evidence="5" id="KW-1185">Reference proteome</keyword>
<keyword evidence="2" id="KW-0012">Acyltransferase</keyword>
<dbReference type="CDD" id="cd04301">
    <property type="entry name" value="NAT_SF"/>
    <property type="match status" value="1"/>
</dbReference>